<feature type="compositionally biased region" description="Low complexity" evidence="10">
    <location>
        <begin position="292"/>
        <end position="303"/>
    </location>
</feature>
<comment type="subcellular location">
    <subcellularLocation>
        <location evidence="1">Cell membrane</location>
        <topology evidence="1">Lipid-anchor</topology>
        <orientation evidence="1">Cytoplasmic side</orientation>
    </subcellularLocation>
</comment>
<evidence type="ECO:0000256" key="10">
    <source>
        <dbReference type="SAM" id="MobiDB-lite"/>
    </source>
</evidence>
<accession>A0A9N9CNI1</accession>
<evidence type="ECO:0000256" key="8">
    <source>
        <dbReference type="ARBA" id="ARBA00023288"/>
    </source>
</evidence>
<evidence type="ECO:0000313" key="12">
    <source>
        <dbReference type="EMBL" id="CAG8605315.1"/>
    </source>
</evidence>
<gene>
    <name evidence="12" type="ORF">DEBURN_LOCUS9720</name>
</gene>
<keyword evidence="7" id="KW-0472">Membrane</keyword>
<comment type="similarity">
    <text evidence="2">Belongs to the small GTPase superfamily. Rho family.</text>
</comment>
<dbReference type="GO" id="GO:0005525">
    <property type="term" value="F:GTP binding"/>
    <property type="evidence" value="ECO:0007669"/>
    <property type="project" value="UniProtKB-KW"/>
</dbReference>
<dbReference type="InterPro" id="IPR005225">
    <property type="entry name" value="Small_GTP-bd"/>
</dbReference>
<evidence type="ECO:0000256" key="3">
    <source>
        <dbReference type="ARBA" id="ARBA00022475"/>
    </source>
</evidence>
<evidence type="ECO:0000256" key="7">
    <source>
        <dbReference type="ARBA" id="ARBA00023136"/>
    </source>
</evidence>
<dbReference type="SMART" id="SM00173">
    <property type="entry name" value="RAS"/>
    <property type="match status" value="1"/>
</dbReference>
<dbReference type="Gene3D" id="3.40.50.300">
    <property type="entry name" value="P-loop containing nucleotide triphosphate hydrolases"/>
    <property type="match status" value="1"/>
</dbReference>
<dbReference type="GO" id="GO:0005524">
    <property type="term" value="F:ATP binding"/>
    <property type="evidence" value="ECO:0007669"/>
    <property type="project" value="InterPro"/>
</dbReference>
<evidence type="ECO:0000256" key="6">
    <source>
        <dbReference type="ARBA" id="ARBA00023134"/>
    </source>
</evidence>
<dbReference type="Gene3D" id="1.10.510.10">
    <property type="entry name" value="Transferase(Phosphotransferase) domain 1"/>
    <property type="match status" value="1"/>
</dbReference>
<protein>
    <submittedName>
        <fullName evidence="12">2267_t:CDS:1</fullName>
    </submittedName>
</protein>
<dbReference type="CDD" id="cd00180">
    <property type="entry name" value="PKc"/>
    <property type="match status" value="1"/>
</dbReference>
<dbReference type="Pfam" id="PF00069">
    <property type="entry name" value="Pkinase"/>
    <property type="match status" value="1"/>
</dbReference>
<keyword evidence="9" id="KW-0636">Prenylation</keyword>
<proteinExistence type="inferred from homology"/>
<comment type="caution">
    <text evidence="12">The sequence shown here is derived from an EMBL/GenBank/DDBJ whole genome shotgun (WGS) entry which is preliminary data.</text>
</comment>
<keyword evidence="8" id="KW-0449">Lipoprotein</keyword>
<dbReference type="PANTHER" id="PTHR24072">
    <property type="entry name" value="RHO FAMILY GTPASE"/>
    <property type="match status" value="1"/>
</dbReference>
<dbReference type="OrthoDB" id="10261027at2759"/>
<dbReference type="Proteomes" id="UP000789706">
    <property type="component" value="Unassembled WGS sequence"/>
</dbReference>
<keyword evidence="13" id="KW-1185">Reference proteome</keyword>
<reference evidence="12" key="1">
    <citation type="submission" date="2021-06" db="EMBL/GenBank/DDBJ databases">
        <authorList>
            <person name="Kallberg Y."/>
            <person name="Tangrot J."/>
            <person name="Rosling A."/>
        </authorList>
    </citation>
    <scope>NUCLEOTIDE SEQUENCE</scope>
    <source>
        <strain evidence="12">AZ414A</strain>
    </source>
</reference>
<dbReference type="SMART" id="SM00175">
    <property type="entry name" value="RAB"/>
    <property type="match status" value="1"/>
</dbReference>
<dbReference type="InterPro" id="IPR027417">
    <property type="entry name" value="P-loop_NTPase"/>
</dbReference>
<dbReference type="CDD" id="cd00157">
    <property type="entry name" value="Rho"/>
    <property type="match status" value="1"/>
</dbReference>
<dbReference type="SMART" id="SM00174">
    <property type="entry name" value="RHO"/>
    <property type="match status" value="1"/>
</dbReference>
<dbReference type="GO" id="GO:0004672">
    <property type="term" value="F:protein kinase activity"/>
    <property type="evidence" value="ECO:0007669"/>
    <property type="project" value="InterPro"/>
</dbReference>
<organism evidence="12 13">
    <name type="scientific">Diversispora eburnea</name>
    <dbReference type="NCBI Taxonomy" id="1213867"/>
    <lineage>
        <taxon>Eukaryota</taxon>
        <taxon>Fungi</taxon>
        <taxon>Fungi incertae sedis</taxon>
        <taxon>Mucoromycota</taxon>
        <taxon>Glomeromycotina</taxon>
        <taxon>Glomeromycetes</taxon>
        <taxon>Diversisporales</taxon>
        <taxon>Diversisporaceae</taxon>
        <taxon>Diversispora</taxon>
    </lineage>
</organism>
<dbReference type="PROSITE" id="PS51420">
    <property type="entry name" value="RHO"/>
    <property type="match status" value="1"/>
</dbReference>
<dbReference type="InterPro" id="IPR011009">
    <property type="entry name" value="Kinase-like_dom_sf"/>
</dbReference>
<dbReference type="PRINTS" id="PR00449">
    <property type="entry name" value="RASTRNSFRMNG"/>
</dbReference>
<evidence type="ECO:0000256" key="1">
    <source>
        <dbReference type="ARBA" id="ARBA00004342"/>
    </source>
</evidence>
<evidence type="ECO:0000256" key="4">
    <source>
        <dbReference type="ARBA" id="ARBA00022481"/>
    </source>
</evidence>
<dbReference type="GO" id="GO:0003924">
    <property type="term" value="F:GTPase activity"/>
    <property type="evidence" value="ECO:0007669"/>
    <property type="project" value="InterPro"/>
</dbReference>
<dbReference type="AlphaFoldDB" id="A0A9N9CNI1"/>
<dbReference type="GO" id="GO:0007264">
    <property type="term" value="P:small GTPase-mediated signal transduction"/>
    <property type="evidence" value="ECO:0007669"/>
    <property type="project" value="InterPro"/>
</dbReference>
<keyword evidence="5" id="KW-0547">Nucleotide-binding</keyword>
<dbReference type="Pfam" id="PF00071">
    <property type="entry name" value="Ras"/>
    <property type="match status" value="1"/>
</dbReference>
<dbReference type="PROSITE" id="PS50011">
    <property type="entry name" value="PROTEIN_KINASE_DOM"/>
    <property type="match status" value="1"/>
</dbReference>
<dbReference type="EMBL" id="CAJVPK010002057">
    <property type="protein sequence ID" value="CAG8605315.1"/>
    <property type="molecule type" value="Genomic_DNA"/>
</dbReference>
<dbReference type="PROSITE" id="PS51419">
    <property type="entry name" value="RAB"/>
    <property type="match status" value="1"/>
</dbReference>
<keyword evidence="3" id="KW-1003">Cell membrane</keyword>
<evidence type="ECO:0000259" key="11">
    <source>
        <dbReference type="PROSITE" id="PS50011"/>
    </source>
</evidence>
<feature type="region of interest" description="Disordered" evidence="10">
    <location>
        <begin position="286"/>
        <end position="312"/>
    </location>
</feature>
<evidence type="ECO:0000313" key="13">
    <source>
        <dbReference type="Proteomes" id="UP000789706"/>
    </source>
</evidence>
<dbReference type="FunFam" id="3.40.50.300:FF:000983">
    <property type="entry name" value="Rho family GTPase"/>
    <property type="match status" value="1"/>
</dbReference>
<dbReference type="SUPFAM" id="SSF56112">
    <property type="entry name" value="Protein kinase-like (PK-like)"/>
    <property type="match status" value="1"/>
</dbReference>
<evidence type="ECO:0000256" key="9">
    <source>
        <dbReference type="ARBA" id="ARBA00023289"/>
    </source>
</evidence>
<dbReference type="SUPFAM" id="SSF52540">
    <property type="entry name" value="P-loop containing nucleoside triphosphate hydrolases"/>
    <property type="match status" value="1"/>
</dbReference>
<dbReference type="PROSITE" id="PS51421">
    <property type="entry name" value="RAS"/>
    <property type="match status" value="1"/>
</dbReference>
<dbReference type="NCBIfam" id="TIGR00231">
    <property type="entry name" value="small_GTP"/>
    <property type="match status" value="1"/>
</dbReference>
<dbReference type="InterPro" id="IPR001806">
    <property type="entry name" value="Small_GTPase"/>
</dbReference>
<dbReference type="InterPro" id="IPR000719">
    <property type="entry name" value="Prot_kinase_dom"/>
</dbReference>
<evidence type="ECO:0000256" key="5">
    <source>
        <dbReference type="ARBA" id="ARBA00022741"/>
    </source>
</evidence>
<sequence>MAENSKLHLEDAFRHKFIKFISYSELENLTRVDSGKFGSIHTAYWHKLRKIVAVKRLHSFAQNDTAIQNFVHELQIQKRVEYHDRMIRIFGVSQDPSNRDYLLILQYADGGNLRNYFAQNYSTLTWNDKFRISHGIIDALRCLHDEDIVHRDLHSKNILIDQGEPKIADFETPIVGTPQEYKLLYQQCWNPTPHIRPSVDDVLQSIERIIKQAENFMNDVEEAPSPEMSAIPPDQHVKATDQTVQYNLIIPDNTETLADSFGNQDLIITEQSQQSLKINLPSTSGSSILPASSNDNDNQSSQNPSFIKDPLPRISRKTDIDKINVKVVIVGDGAAGKSCFLFMYSHGHFPEVYVPTVFENYCVDFKIDGQPVVLGLWDTAGQENYDNLRPLSYPGSDVAIIVFAIDNPDSLDNVYEKWISEVKHFLPKIPIFLVGTKLDLRDDMKTIEELKKVSKKPVTYEEGFQAAEHINAKNYFECSALTGEGLNEAFEQIIRAGLWCSICPMYIKITREEYSLVSGVSRIVPESRDNEKVSQQDYIITG</sequence>
<keyword evidence="6" id="KW-0342">GTP-binding</keyword>
<dbReference type="SMART" id="SM00176">
    <property type="entry name" value="RAN"/>
    <property type="match status" value="1"/>
</dbReference>
<evidence type="ECO:0000256" key="2">
    <source>
        <dbReference type="ARBA" id="ARBA00010142"/>
    </source>
</evidence>
<name>A0A9N9CNI1_9GLOM</name>
<feature type="domain" description="Protein kinase" evidence="11">
    <location>
        <begin position="26"/>
        <end position="327"/>
    </location>
</feature>
<dbReference type="GO" id="GO:0005886">
    <property type="term" value="C:plasma membrane"/>
    <property type="evidence" value="ECO:0007669"/>
    <property type="project" value="UniProtKB-SubCell"/>
</dbReference>
<dbReference type="InterPro" id="IPR003578">
    <property type="entry name" value="Small_GTPase_Rho"/>
</dbReference>
<keyword evidence="4" id="KW-0488">Methylation</keyword>